<dbReference type="HOGENOM" id="CLU_149214_1_0_9"/>
<dbReference type="Proteomes" id="UP000029585">
    <property type="component" value="Unassembled WGS sequence"/>
</dbReference>
<feature type="transmembrane region" description="Helical" evidence="1">
    <location>
        <begin position="40"/>
        <end position="62"/>
    </location>
</feature>
<evidence type="ECO:0000313" key="2">
    <source>
        <dbReference type="EMBL" id="KGF55207.1"/>
    </source>
</evidence>
<feature type="transmembrane region" description="Helical" evidence="1">
    <location>
        <begin position="119"/>
        <end position="139"/>
    </location>
</feature>
<proteinExistence type="predicted"/>
<dbReference type="eggNOG" id="ENOG503104I">
    <property type="taxonomic scope" value="Bacteria"/>
</dbReference>
<evidence type="ECO:0000256" key="1">
    <source>
        <dbReference type="SAM" id="Phobius"/>
    </source>
</evidence>
<feature type="transmembrane region" description="Helical" evidence="1">
    <location>
        <begin position="96"/>
        <end position="113"/>
    </location>
</feature>
<keyword evidence="1" id="KW-0812">Transmembrane</keyword>
<organism evidence="2 3">
    <name type="scientific">Flavonifractor plautii 1_3_50AFAA</name>
    <dbReference type="NCBI Taxonomy" id="742738"/>
    <lineage>
        <taxon>Bacteria</taxon>
        <taxon>Bacillati</taxon>
        <taxon>Bacillota</taxon>
        <taxon>Clostridia</taxon>
        <taxon>Eubacteriales</taxon>
        <taxon>Oscillospiraceae</taxon>
        <taxon>Flavonifractor</taxon>
    </lineage>
</organism>
<accession>A0A096CK75</accession>
<protein>
    <recommendedName>
        <fullName evidence="4">DUF2178 domain-containing protein</fullName>
    </recommendedName>
</protein>
<dbReference type="PATRIC" id="fig|742738.3.peg.2246"/>
<dbReference type="GeneID" id="63974878"/>
<comment type="caution">
    <text evidence="2">The sequence shown here is derived from an EMBL/GenBank/DDBJ whole genome shotgun (WGS) entry which is preliminary data.</text>
</comment>
<gene>
    <name evidence="2" type="ORF">HMPREF9460_02186</name>
</gene>
<dbReference type="RefSeq" id="WP_007495208.1">
    <property type="nucleotide sequence ID" value="NZ_KN174163.1"/>
</dbReference>
<reference evidence="2 3" key="1">
    <citation type="submission" date="2011-08" db="EMBL/GenBank/DDBJ databases">
        <title>The Genome Sequence of Clostridium orbiscindens 1_3_50AFAA.</title>
        <authorList>
            <consortium name="The Broad Institute Genome Sequencing Platform"/>
            <person name="Earl A."/>
            <person name="Ward D."/>
            <person name="Feldgarden M."/>
            <person name="Gevers D."/>
            <person name="Daigneault M."/>
            <person name="Strauss J."/>
            <person name="Allen-Vercoe E."/>
            <person name="Young S.K."/>
            <person name="Zeng Q."/>
            <person name="Gargeya S."/>
            <person name="Fitzgerald M."/>
            <person name="Haas B."/>
            <person name="Abouelleil A."/>
            <person name="Alvarado L."/>
            <person name="Arachchi H.M."/>
            <person name="Berlin A."/>
            <person name="Brown A."/>
            <person name="Chapman S.B."/>
            <person name="Chen Z."/>
            <person name="Dunbar C."/>
            <person name="Freedman E."/>
            <person name="Gearin G."/>
            <person name="Gellesch M."/>
            <person name="Goldberg J."/>
            <person name="Griggs A."/>
            <person name="Gujja S."/>
            <person name="Heiman D."/>
            <person name="Howarth C."/>
            <person name="Larson L."/>
            <person name="Lui A."/>
            <person name="MacDonald P.J.P."/>
            <person name="Montmayeur A."/>
            <person name="Murphy C."/>
            <person name="Neiman D."/>
            <person name="Pearson M."/>
            <person name="Priest M."/>
            <person name="Roberts A."/>
            <person name="Saif S."/>
            <person name="Shea T."/>
            <person name="Shenoy N."/>
            <person name="Sisk P."/>
            <person name="Stolte C."/>
            <person name="Sykes S."/>
            <person name="Wortman J."/>
            <person name="Nusbaum C."/>
            <person name="Birren B."/>
        </authorList>
    </citation>
    <scope>NUCLEOTIDE SEQUENCE [LARGE SCALE GENOMIC DNA]</scope>
    <source>
        <strain evidence="2 3">1_3_50AFAA</strain>
    </source>
</reference>
<keyword evidence="3" id="KW-1185">Reference proteome</keyword>
<keyword evidence="1" id="KW-0472">Membrane</keyword>
<evidence type="ECO:0008006" key="4">
    <source>
        <dbReference type="Google" id="ProtNLM"/>
    </source>
</evidence>
<name>A0A096CK75_FLAPL</name>
<sequence length="145" mass="16271">MTKRRRQGWMLFLAGLLLLAGAWLLLKLLPGLDTTPWRAVPFLCLGVGCGLFGGGTGELLAVQAMKKHPELQKQNEIAERDERNVAIGNAAKAKGYDVMTFAFGAMLLFSVLMEADLALTLVMVAVYLFIQFYSLWWRFKLEKEM</sequence>
<keyword evidence="1" id="KW-1133">Transmembrane helix</keyword>
<dbReference type="EMBL" id="ADLO01000062">
    <property type="protein sequence ID" value="KGF55207.1"/>
    <property type="molecule type" value="Genomic_DNA"/>
</dbReference>
<evidence type="ECO:0000313" key="3">
    <source>
        <dbReference type="Proteomes" id="UP000029585"/>
    </source>
</evidence>
<dbReference type="AlphaFoldDB" id="A0A096CK75"/>